<sequence>MTSKRKLVTFKADEKLWKDFKVVCGKSTATDAFIGFMMRCIEEGKLPSDGRVSDDQYAALEKRVATLETLILQCQEQYALLSKTANPRRGTT</sequence>
<evidence type="ECO:0008006" key="3">
    <source>
        <dbReference type="Google" id="ProtNLM"/>
    </source>
</evidence>
<dbReference type="RefSeq" id="WP_283757253.1">
    <property type="nucleotide sequence ID" value="NZ_JAQOSQ010000003.1"/>
</dbReference>
<proteinExistence type="predicted"/>
<accession>A0ABT7BVW9</accession>
<evidence type="ECO:0000313" key="2">
    <source>
        <dbReference type="Proteomes" id="UP001232992"/>
    </source>
</evidence>
<gene>
    <name evidence="1" type="ORF">PMH09_05280</name>
</gene>
<organism evidence="1 2">
    <name type="scientific">Roseofilum casamattae BLCC-M143</name>
    <dbReference type="NCBI Taxonomy" id="3022442"/>
    <lineage>
        <taxon>Bacteria</taxon>
        <taxon>Bacillati</taxon>
        <taxon>Cyanobacteriota</taxon>
        <taxon>Cyanophyceae</taxon>
        <taxon>Desertifilales</taxon>
        <taxon>Desertifilaceae</taxon>
        <taxon>Roseofilum</taxon>
        <taxon>Roseofilum casamattae</taxon>
    </lineage>
</organism>
<protein>
    <recommendedName>
        <fullName evidence="3">CopG family transcriptional regulator</fullName>
    </recommendedName>
</protein>
<dbReference type="Proteomes" id="UP001232992">
    <property type="component" value="Unassembled WGS sequence"/>
</dbReference>
<name>A0ABT7BVW9_9CYAN</name>
<reference evidence="1 2" key="1">
    <citation type="submission" date="2023-01" db="EMBL/GenBank/DDBJ databases">
        <title>Novel diversity within Roseofilum (Cyanobacteria; Desertifilaceae) from marine benthic mats with descriptions of four novel species.</title>
        <authorList>
            <person name="Wang Y."/>
            <person name="Berthold D.E."/>
            <person name="Hu J."/>
            <person name="Lefler F.W."/>
            <person name="Laughinghouse H.D. IV."/>
        </authorList>
    </citation>
    <scope>NUCLEOTIDE SEQUENCE [LARGE SCALE GENOMIC DNA]</scope>
    <source>
        <strain evidence="1 2">BLCC-M143</strain>
    </source>
</reference>
<keyword evidence="2" id="KW-1185">Reference proteome</keyword>
<dbReference type="EMBL" id="JAQOSQ010000003">
    <property type="protein sequence ID" value="MDJ1182601.1"/>
    <property type="molecule type" value="Genomic_DNA"/>
</dbReference>
<comment type="caution">
    <text evidence="1">The sequence shown here is derived from an EMBL/GenBank/DDBJ whole genome shotgun (WGS) entry which is preliminary data.</text>
</comment>
<evidence type="ECO:0000313" key="1">
    <source>
        <dbReference type="EMBL" id="MDJ1182601.1"/>
    </source>
</evidence>